<evidence type="ECO:0000256" key="4">
    <source>
        <dbReference type="SAM" id="MobiDB-lite"/>
    </source>
</evidence>
<dbReference type="GO" id="GO:0005856">
    <property type="term" value="C:cytoskeleton"/>
    <property type="evidence" value="ECO:0007669"/>
    <property type="project" value="UniProtKB-SubCell"/>
</dbReference>
<dbReference type="AlphaFoldDB" id="A0A507D6S1"/>
<evidence type="ECO:0000256" key="2">
    <source>
        <dbReference type="ARBA" id="ARBA00022490"/>
    </source>
</evidence>
<dbReference type="Pfam" id="PF24671">
    <property type="entry name" value="DRC7_C"/>
    <property type="match status" value="1"/>
</dbReference>
<evidence type="ECO:0000259" key="7">
    <source>
        <dbReference type="Pfam" id="PF24671"/>
    </source>
</evidence>
<proteinExistence type="predicted"/>
<evidence type="ECO:0000256" key="1">
    <source>
        <dbReference type="ARBA" id="ARBA00004245"/>
    </source>
</evidence>
<dbReference type="Pfam" id="PF24667">
    <property type="entry name" value="MORN_DRC7"/>
    <property type="match status" value="1"/>
</dbReference>
<dbReference type="VEuPathDB" id="FungiDB:SeMB42_g04300"/>
<keyword evidence="3" id="KW-0206">Cytoskeleton</keyword>
<feature type="domain" description="Dynein regulatory complex subunit 7 C-terminal" evidence="7">
    <location>
        <begin position="735"/>
        <end position="860"/>
    </location>
</feature>
<dbReference type="InterPro" id="IPR033551">
    <property type="entry name" value="DRC7/lobo"/>
</dbReference>
<dbReference type="PANTHER" id="PTHR35249:SF2">
    <property type="entry name" value="DYNEIN REGULATORY COMPLEX SUBUNIT 7"/>
    <property type="match status" value="1"/>
</dbReference>
<evidence type="ECO:0000313" key="8">
    <source>
        <dbReference type="EMBL" id="TPX47309.1"/>
    </source>
</evidence>
<feature type="compositionally biased region" description="Polar residues" evidence="4">
    <location>
        <begin position="1"/>
        <end position="12"/>
    </location>
</feature>
<gene>
    <name evidence="8" type="ORF">SeLEV6574_g02735</name>
</gene>
<dbReference type="GO" id="GO:0031514">
    <property type="term" value="C:motile cilium"/>
    <property type="evidence" value="ECO:0007669"/>
    <property type="project" value="TreeGrafter"/>
</dbReference>
<feature type="region of interest" description="Disordered" evidence="4">
    <location>
        <begin position="352"/>
        <end position="389"/>
    </location>
</feature>
<dbReference type="EMBL" id="QEAM01000080">
    <property type="protein sequence ID" value="TPX47309.1"/>
    <property type="molecule type" value="Genomic_DNA"/>
</dbReference>
<feature type="region of interest" description="Disordered" evidence="4">
    <location>
        <begin position="1"/>
        <end position="92"/>
    </location>
</feature>
<organism evidence="8 9">
    <name type="scientific">Synchytrium endobioticum</name>
    <dbReference type="NCBI Taxonomy" id="286115"/>
    <lineage>
        <taxon>Eukaryota</taxon>
        <taxon>Fungi</taxon>
        <taxon>Fungi incertae sedis</taxon>
        <taxon>Chytridiomycota</taxon>
        <taxon>Chytridiomycota incertae sedis</taxon>
        <taxon>Chytridiomycetes</taxon>
        <taxon>Synchytriales</taxon>
        <taxon>Synchytriaceae</taxon>
        <taxon>Synchytrium</taxon>
    </lineage>
</organism>
<dbReference type="GO" id="GO:0048870">
    <property type="term" value="P:cell motility"/>
    <property type="evidence" value="ECO:0007669"/>
    <property type="project" value="TreeGrafter"/>
</dbReference>
<dbReference type="InterPro" id="IPR056291">
    <property type="entry name" value="MORN_DRC7"/>
</dbReference>
<dbReference type="InterPro" id="IPR056292">
    <property type="entry name" value="DRC7_C"/>
</dbReference>
<feature type="compositionally biased region" description="Basic and acidic residues" evidence="4">
    <location>
        <begin position="352"/>
        <end position="361"/>
    </location>
</feature>
<comment type="caution">
    <text evidence="8">The sequence shown here is derived from an EMBL/GenBank/DDBJ whole genome shotgun (WGS) entry which is preliminary data.</text>
</comment>
<feature type="domain" description="CEP76/DRC7 peptidase-like" evidence="5">
    <location>
        <begin position="274"/>
        <end position="345"/>
    </location>
</feature>
<sequence>MSTHSRSSTAPDSASARKSHSAINASRHDIGPTEPLPEHADAAKDETAERMDDTGADGGHDTAGYNGEAQQDQPAPAHIKQDGDEDGQQQERDGAGTLDLSAEQEMQFRNQLAEQRDILKQALVQKTPNNTTYYTHSDKETIVNDAVQNFSRQYAHLYQARKELLILPPNEFGIEKFICTTIRPTQLAFKELYDYRSCAAFVADYLAYEPLEPPHEVDGAVADVHARNAARQRVRLYDRARVAAARRRVRRVCGVGNGLYDDDDEDDDLRGLRVHAWVLVLPGRRDIAEPFFIEPTTARVYATDDERYLGVESVFSAMNYWVNMQTCYDGLKGISFNLWDNSKWEFVLKTPPEPRRRDANRNKAAAAWTDDASDDDDFGGDAAPDAVPMPPPWPHALALTREEFERRLPAGGKTVLFRDLQLETWAEYARPDGMVSRMTYFADEETGFNGEIRHVFANRRDKLRERIRLPSVNTVHDFFEPGRPGASGLQKHVTVSGRTTEMNFYPSARSDGLLKRIESPRKIVEFFEQRDDRLNYRSATFDPPAAASPDERGPMVKMAEKFSRNVDGPPESYPCKKTYFLKNDRIRVVYHRETGRVLASFHEFKKPPPDQKATAVGLSSSFQPDPLRRPLKNSELFALLAALLRAEQICLQAVRASEREVRDILQARAAEEADIVLNVSVFDTTRNQPLTDDEKSSLTHKQGSAAAAEDDSKNTPGADLDYLSPFLVNYAQGHALSKDEALLVKDAAIKSLKERLLERANIIQARLDGVTAEYQKRQAAFTRSDVAPAATAASGGGAQGPEATGTRKQDTAEEFARFSEDALFTIRVLEKRLAKHKEEAPEKLIELDSRLRRDPRLQAAFSA</sequence>
<comment type="subcellular location">
    <subcellularLocation>
        <location evidence="1">Cytoplasm</location>
        <location evidence="1">Cytoskeleton</location>
    </subcellularLocation>
</comment>
<dbReference type="Proteomes" id="UP000320475">
    <property type="component" value="Unassembled WGS sequence"/>
</dbReference>
<evidence type="ECO:0000313" key="9">
    <source>
        <dbReference type="Proteomes" id="UP000320475"/>
    </source>
</evidence>
<accession>A0A507D6S1</accession>
<feature type="domain" description="Dynein regulatory complex subunit 7 MORN" evidence="6">
    <location>
        <begin position="409"/>
        <end position="680"/>
    </location>
</feature>
<evidence type="ECO:0000256" key="3">
    <source>
        <dbReference type="ARBA" id="ARBA00023212"/>
    </source>
</evidence>
<name>A0A507D6S1_9FUNG</name>
<evidence type="ECO:0000259" key="5">
    <source>
        <dbReference type="Pfam" id="PF24656"/>
    </source>
</evidence>
<dbReference type="OrthoDB" id="10262874at2759"/>
<feature type="region of interest" description="Disordered" evidence="4">
    <location>
        <begin position="688"/>
        <end position="716"/>
    </location>
</feature>
<keyword evidence="2" id="KW-0963">Cytoplasm</keyword>
<dbReference type="InterPro" id="IPR056290">
    <property type="entry name" value="CEPT76/DRC7_peptidase-like_dom"/>
</dbReference>
<evidence type="ECO:0000259" key="6">
    <source>
        <dbReference type="Pfam" id="PF24667"/>
    </source>
</evidence>
<protein>
    <submittedName>
        <fullName evidence="8">Uncharacterized protein</fullName>
    </submittedName>
</protein>
<reference evidence="8 9" key="1">
    <citation type="journal article" date="2019" name="Sci. Rep.">
        <title>Comparative genomics of chytrid fungi reveal insights into the obligate biotrophic and pathogenic lifestyle of Synchytrium endobioticum.</title>
        <authorList>
            <person name="van de Vossenberg B.T.L.H."/>
            <person name="Warris S."/>
            <person name="Nguyen H.D.T."/>
            <person name="van Gent-Pelzer M.P.E."/>
            <person name="Joly D.L."/>
            <person name="van de Geest H.C."/>
            <person name="Bonants P.J.M."/>
            <person name="Smith D.S."/>
            <person name="Levesque C.A."/>
            <person name="van der Lee T.A.J."/>
        </authorList>
    </citation>
    <scope>NUCLEOTIDE SEQUENCE [LARGE SCALE GENOMIC DNA]</scope>
    <source>
        <strain evidence="8 9">LEV6574</strain>
    </source>
</reference>
<dbReference type="VEuPathDB" id="FungiDB:SeMB42_g08023"/>
<feature type="compositionally biased region" description="Basic and acidic residues" evidence="4">
    <location>
        <begin position="26"/>
        <end position="53"/>
    </location>
</feature>
<dbReference type="PANTHER" id="PTHR35249">
    <property type="entry name" value="DYNEIN REGULATORY COMPLEX SUBUNIT 7"/>
    <property type="match status" value="1"/>
</dbReference>
<feature type="region of interest" description="Disordered" evidence="4">
    <location>
        <begin position="783"/>
        <end position="812"/>
    </location>
</feature>
<dbReference type="Pfam" id="PF24656">
    <property type="entry name" value="CEPT76_peptidase"/>
    <property type="match status" value="1"/>
</dbReference>